<keyword evidence="2" id="KW-1185">Reference proteome</keyword>
<evidence type="ECO:0000313" key="2">
    <source>
        <dbReference type="Proteomes" id="UP000327493"/>
    </source>
</evidence>
<dbReference type="EMBL" id="VOFY01000005">
    <property type="protein sequence ID" value="KAA8592774.1"/>
    <property type="molecule type" value="Genomic_DNA"/>
</dbReference>
<comment type="caution">
    <text evidence="1">The sequence shown here is derived from an EMBL/GenBank/DDBJ whole genome shotgun (WGS) entry which is preliminary data.</text>
</comment>
<gene>
    <name evidence="1" type="ORF">FQN60_018229</name>
</gene>
<dbReference type="Proteomes" id="UP000327493">
    <property type="component" value="Chromosome 5"/>
</dbReference>
<name>A0A5J5DHC4_9PERO</name>
<organism evidence="1 2">
    <name type="scientific">Etheostoma spectabile</name>
    <name type="common">orangethroat darter</name>
    <dbReference type="NCBI Taxonomy" id="54343"/>
    <lineage>
        <taxon>Eukaryota</taxon>
        <taxon>Metazoa</taxon>
        <taxon>Chordata</taxon>
        <taxon>Craniata</taxon>
        <taxon>Vertebrata</taxon>
        <taxon>Euteleostomi</taxon>
        <taxon>Actinopterygii</taxon>
        <taxon>Neopterygii</taxon>
        <taxon>Teleostei</taxon>
        <taxon>Neoteleostei</taxon>
        <taxon>Acanthomorphata</taxon>
        <taxon>Eupercaria</taxon>
        <taxon>Perciformes</taxon>
        <taxon>Percoidei</taxon>
        <taxon>Percidae</taxon>
        <taxon>Etheostomatinae</taxon>
        <taxon>Etheostoma</taxon>
    </lineage>
</organism>
<evidence type="ECO:0000313" key="1">
    <source>
        <dbReference type="EMBL" id="KAA8592774.1"/>
    </source>
</evidence>
<feature type="non-terminal residue" evidence="1">
    <location>
        <position position="1"/>
    </location>
</feature>
<sequence length="129" mass="14710">SAQIRPPRQKAPCCSLTNFHWARLWAVFPKYLSNHIQCCDWRGARPHLELIAADATQHTETGCWGSAGDESHETRDQHLSFQAIGTVTVGNVRLIRIFTTHSCYCSDWGEEFQISHLLSSEENNKQQNE</sequence>
<dbReference type="AlphaFoldDB" id="A0A5J5DHC4"/>
<reference evidence="1 2" key="1">
    <citation type="submission" date="2019-08" db="EMBL/GenBank/DDBJ databases">
        <title>A chromosome-level genome assembly, high-density linkage maps, and genome scans reveal the genomic architecture of hybrid incompatibilities underlying speciation via character displacement in darters (Percidae: Etheostominae).</title>
        <authorList>
            <person name="Moran R.L."/>
            <person name="Catchen J.M."/>
            <person name="Fuller R.C."/>
        </authorList>
    </citation>
    <scope>NUCLEOTIDE SEQUENCE [LARGE SCALE GENOMIC DNA]</scope>
    <source>
        <strain evidence="1">EspeVRDwgs_2016</strain>
        <tissue evidence="1">Muscle</tissue>
    </source>
</reference>
<protein>
    <submittedName>
        <fullName evidence="1">Uncharacterized protein</fullName>
    </submittedName>
</protein>
<accession>A0A5J5DHC4</accession>
<proteinExistence type="predicted"/>